<protein>
    <recommendedName>
        <fullName evidence="3">TF-B3 domain-containing protein</fullName>
    </recommendedName>
</protein>
<dbReference type="PANTHER" id="PTHR34397:SF17">
    <property type="entry name" value="OS08G0290200 PROTEIN"/>
    <property type="match status" value="1"/>
</dbReference>
<keyword evidence="2" id="KW-1185">Reference proteome</keyword>
<organism evidence="1 2">
    <name type="scientific">Dendrobium chrysotoxum</name>
    <name type="common">Orchid</name>
    <dbReference type="NCBI Taxonomy" id="161865"/>
    <lineage>
        <taxon>Eukaryota</taxon>
        <taxon>Viridiplantae</taxon>
        <taxon>Streptophyta</taxon>
        <taxon>Embryophyta</taxon>
        <taxon>Tracheophyta</taxon>
        <taxon>Spermatophyta</taxon>
        <taxon>Magnoliopsida</taxon>
        <taxon>Liliopsida</taxon>
        <taxon>Asparagales</taxon>
        <taxon>Orchidaceae</taxon>
        <taxon>Epidendroideae</taxon>
        <taxon>Malaxideae</taxon>
        <taxon>Dendrobiinae</taxon>
        <taxon>Dendrobium</taxon>
    </lineage>
</organism>
<name>A0AAV7G1A1_DENCH</name>
<dbReference type="PANTHER" id="PTHR34397">
    <property type="entry name" value="OS05G0237600 PROTEIN"/>
    <property type="match status" value="1"/>
</dbReference>
<dbReference type="EMBL" id="JAGFBR010000018">
    <property type="protein sequence ID" value="KAH0450056.1"/>
    <property type="molecule type" value="Genomic_DNA"/>
</dbReference>
<evidence type="ECO:0000313" key="2">
    <source>
        <dbReference type="Proteomes" id="UP000775213"/>
    </source>
</evidence>
<reference evidence="1 2" key="1">
    <citation type="journal article" date="2021" name="Hortic Res">
        <title>Chromosome-scale assembly of the Dendrobium chrysotoxum genome enhances the understanding of orchid evolution.</title>
        <authorList>
            <person name="Zhang Y."/>
            <person name="Zhang G.Q."/>
            <person name="Zhang D."/>
            <person name="Liu X.D."/>
            <person name="Xu X.Y."/>
            <person name="Sun W.H."/>
            <person name="Yu X."/>
            <person name="Zhu X."/>
            <person name="Wang Z.W."/>
            <person name="Zhao X."/>
            <person name="Zhong W.Y."/>
            <person name="Chen H."/>
            <person name="Yin W.L."/>
            <person name="Huang T."/>
            <person name="Niu S.C."/>
            <person name="Liu Z.J."/>
        </authorList>
    </citation>
    <scope>NUCLEOTIDE SEQUENCE [LARGE SCALE GENOMIC DNA]</scope>
    <source>
        <strain evidence="1">Lindl</strain>
    </source>
</reference>
<proteinExistence type="predicted"/>
<gene>
    <name evidence="1" type="ORF">IEQ34_020748</name>
</gene>
<evidence type="ECO:0008006" key="3">
    <source>
        <dbReference type="Google" id="ProtNLM"/>
    </source>
</evidence>
<sequence>MRERKAKGRIVDTEAGAKGRITGAEVGHRSERAADFDTDFVRSFKDLKNRTFTTSSITHTKFPYACCKKVKNTVMANLPASPFFPHWAERVAEVNHAFGFKLLTVKKLDASDISAQHNGFLLPRDVVEKKLVPFLTYEEREKASLLANHEKRRRDREPSSSNARRNYDGLNVSVFIEGGWRFELLLTHNDESGYTFIWGNELELLRRLGNFKEGDNVAIWMLIHRDHSNNKSKVSFCFVKIDSSLMIAETSEYDLRLAVL</sequence>
<dbReference type="AlphaFoldDB" id="A0AAV7G1A1"/>
<comment type="caution">
    <text evidence="1">The sequence shown here is derived from an EMBL/GenBank/DDBJ whole genome shotgun (WGS) entry which is preliminary data.</text>
</comment>
<evidence type="ECO:0000313" key="1">
    <source>
        <dbReference type="EMBL" id="KAH0450056.1"/>
    </source>
</evidence>
<dbReference type="Proteomes" id="UP000775213">
    <property type="component" value="Unassembled WGS sequence"/>
</dbReference>
<accession>A0AAV7G1A1</accession>